<dbReference type="Proteomes" id="UP000410492">
    <property type="component" value="Unassembled WGS sequence"/>
</dbReference>
<evidence type="ECO:0000256" key="1">
    <source>
        <dbReference type="SAM" id="MobiDB-lite"/>
    </source>
</evidence>
<dbReference type="OrthoDB" id="6781962at2759"/>
<protein>
    <recommendedName>
        <fullName evidence="4">CUE domain-containing protein</fullName>
    </recommendedName>
</protein>
<dbReference type="CDD" id="cd14279">
    <property type="entry name" value="CUE"/>
    <property type="match status" value="1"/>
</dbReference>
<accession>A0A653BXC0</accession>
<feature type="compositionally biased region" description="Basic and acidic residues" evidence="1">
    <location>
        <begin position="180"/>
        <end position="198"/>
    </location>
</feature>
<feature type="compositionally biased region" description="Polar residues" evidence="1">
    <location>
        <begin position="45"/>
        <end position="54"/>
    </location>
</feature>
<sequence>MEQTVSTSGCSREACQPKTCYSQPVMSCPWMAQQPHGASPGLSRSCEQSSSRQMPSPLAPDPTARADRPLAAPSSLQTSSSHFFYFLRLMQLFPDTHPATLHTVLTLCKNDFFRAVDKLLYAKRCKTLYSRGMGVIKRCPPTNRAQPYRVYTADYPRYATQQKKKEMPTVNVRKVIEKEQEQVEDKTKQHRNEAHKPEVPPTQSDVQCEVPNRESPLREEEKAMIVNDLSNMEKNVIDNNLDALENHDGFDSANGLKLKREISSVKLNVTQHQEISQECEVVCLTSSGCSQLVPGDKIIFM</sequence>
<keyword evidence="3" id="KW-1185">Reference proteome</keyword>
<proteinExistence type="predicted"/>
<dbReference type="EMBL" id="CAACVG010006393">
    <property type="protein sequence ID" value="VEN40214.1"/>
    <property type="molecule type" value="Genomic_DNA"/>
</dbReference>
<feature type="region of interest" description="Disordered" evidence="1">
    <location>
        <begin position="39"/>
        <end position="74"/>
    </location>
</feature>
<reference evidence="2 3" key="1">
    <citation type="submission" date="2019-01" db="EMBL/GenBank/DDBJ databases">
        <authorList>
            <person name="Sayadi A."/>
        </authorList>
    </citation>
    <scope>NUCLEOTIDE SEQUENCE [LARGE SCALE GENOMIC DNA]</scope>
</reference>
<feature type="region of interest" description="Disordered" evidence="1">
    <location>
        <begin position="180"/>
        <end position="217"/>
    </location>
</feature>
<evidence type="ECO:0000313" key="3">
    <source>
        <dbReference type="Proteomes" id="UP000410492"/>
    </source>
</evidence>
<evidence type="ECO:0000313" key="2">
    <source>
        <dbReference type="EMBL" id="VEN40214.1"/>
    </source>
</evidence>
<evidence type="ECO:0008006" key="4">
    <source>
        <dbReference type="Google" id="ProtNLM"/>
    </source>
</evidence>
<name>A0A653BXC0_CALMS</name>
<dbReference type="AlphaFoldDB" id="A0A653BXC0"/>
<feature type="non-terminal residue" evidence="2">
    <location>
        <position position="301"/>
    </location>
</feature>
<gene>
    <name evidence="2" type="ORF">CALMAC_LOCUS4448</name>
</gene>
<organism evidence="2 3">
    <name type="scientific">Callosobruchus maculatus</name>
    <name type="common">Southern cowpea weevil</name>
    <name type="synonym">Pulse bruchid</name>
    <dbReference type="NCBI Taxonomy" id="64391"/>
    <lineage>
        <taxon>Eukaryota</taxon>
        <taxon>Metazoa</taxon>
        <taxon>Ecdysozoa</taxon>
        <taxon>Arthropoda</taxon>
        <taxon>Hexapoda</taxon>
        <taxon>Insecta</taxon>
        <taxon>Pterygota</taxon>
        <taxon>Neoptera</taxon>
        <taxon>Endopterygota</taxon>
        <taxon>Coleoptera</taxon>
        <taxon>Polyphaga</taxon>
        <taxon>Cucujiformia</taxon>
        <taxon>Chrysomeloidea</taxon>
        <taxon>Chrysomelidae</taxon>
        <taxon>Bruchinae</taxon>
        <taxon>Bruchini</taxon>
        <taxon>Callosobruchus</taxon>
    </lineage>
</organism>